<feature type="domain" description="FAD dependent oxidoreductase" evidence="2">
    <location>
        <begin position="6"/>
        <end position="350"/>
    </location>
</feature>
<dbReference type="SUPFAM" id="SSF51905">
    <property type="entry name" value="FAD/NAD(P)-binding domain"/>
    <property type="match status" value="1"/>
</dbReference>
<dbReference type="Gene3D" id="3.30.9.10">
    <property type="entry name" value="D-Amino Acid Oxidase, subunit A, domain 2"/>
    <property type="match status" value="1"/>
</dbReference>
<dbReference type="RefSeq" id="WP_140884527.1">
    <property type="nucleotide sequence ID" value="NZ_RCZP01000014.1"/>
</dbReference>
<dbReference type="SUPFAM" id="SSF54373">
    <property type="entry name" value="FAD-linked reductases, C-terminal domain"/>
    <property type="match status" value="1"/>
</dbReference>
<evidence type="ECO:0000313" key="4">
    <source>
        <dbReference type="Proteomes" id="UP000317078"/>
    </source>
</evidence>
<evidence type="ECO:0000256" key="1">
    <source>
        <dbReference type="ARBA" id="ARBA00023002"/>
    </source>
</evidence>
<protein>
    <submittedName>
        <fullName evidence="3">FAD-binding oxidoreductase</fullName>
    </submittedName>
</protein>
<keyword evidence="1" id="KW-0560">Oxidoreductase</keyword>
<dbReference type="InterPro" id="IPR036188">
    <property type="entry name" value="FAD/NAD-bd_sf"/>
</dbReference>
<dbReference type="PANTHER" id="PTHR13847">
    <property type="entry name" value="SARCOSINE DEHYDROGENASE-RELATED"/>
    <property type="match status" value="1"/>
</dbReference>
<evidence type="ECO:0000259" key="2">
    <source>
        <dbReference type="Pfam" id="PF01266"/>
    </source>
</evidence>
<sequence length="390" mass="40444">MSGPEVLVVGGGLHGLSAAFHLARRGRRVRVLEAGRLARHASGFSAGGVRTLGRHPAEIPLALEALELWHRIEELVGDDCGFRASGQVKVAESEADLAVLEERAAALRAAGYAHEEMVDAAGLRRLLPAVAPHAVGGMVVRRDGFASPYRTSLAFGRAARGLGAEIVEGARVIAAERRDGLWHLRTADGAEHAAPVLVNAAGAWGARLARHLGEEIPLGFNAFMMMLTARLPAFVTPVVGATARPISFKQAESGQVMIGGGHKGIGSLESGATTLNVERLAYSARTALELFPILAETRIVHAWAGIEGVTPDDIPVIGPSALAEGVIHAFGFCGHGFELGPLVGDIVAQLATQGSTNRPIAAFAPGRFASDRLGGPAAAAPRAALPQPAG</sequence>
<dbReference type="Proteomes" id="UP000317078">
    <property type="component" value="Unassembled WGS sequence"/>
</dbReference>
<dbReference type="OrthoDB" id="9815989at2"/>
<dbReference type="GO" id="GO:0005737">
    <property type="term" value="C:cytoplasm"/>
    <property type="evidence" value="ECO:0007669"/>
    <property type="project" value="TreeGrafter"/>
</dbReference>
<dbReference type="Pfam" id="PF01266">
    <property type="entry name" value="DAO"/>
    <property type="match status" value="1"/>
</dbReference>
<comment type="caution">
    <text evidence="3">The sequence shown here is derived from an EMBL/GenBank/DDBJ whole genome shotgun (WGS) entry which is preliminary data.</text>
</comment>
<accession>A0A502FXT5</accession>
<name>A0A502FXT5_9PROT</name>
<dbReference type="EMBL" id="RCZP01000014">
    <property type="protein sequence ID" value="TPG53763.1"/>
    <property type="molecule type" value="Genomic_DNA"/>
</dbReference>
<keyword evidence="4" id="KW-1185">Reference proteome</keyword>
<dbReference type="InterPro" id="IPR006076">
    <property type="entry name" value="FAD-dep_OxRdtase"/>
</dbReference>
<dbReference type="GO" id="GO:0016491">
    <property type="term" value="F:oxidoreductase activity"/>
    <property type="evidence" value="ECO:0007669"/>
    <property type="project" value="UniProtKB-KW"/>
</dbReference>
<proteinExistence type="predicted"/>
<dbReference type="Gene3D" id="3.50.50.60">
    <property type="entry name" value="FAD/NAD(P)-binding domain"/>
    <property type="match status" value="1"/>
</dbReference>
<reference evidence="3 4" key="1">
    <citation type="journal article" date="2019" name="Environ. Microbiol.">
        <title>Species interactions and distinct microbial communities in high Arctic permafrost affected cryosols are associated with the CH4 and CO2 gas fluxes.</title>
        <authorList>
            <person name="Altshuler I."/>
            <person name="Hamel J."/>
            <person name="Turney S."/>
            <person name="Magnuson E."/>
            <person name="Levesque R."/>
            <person name="Greer C."/>
            <person name="Whyte L.G."/>
        </authorList>
    </citation>
    <scope>NUCLEOTIDE SEQUENCE [LARGE SCALE GENOMIC DNA]</scope>
    <source>
        <strain evidence="3 4">S9.3B</strain>
    </source>
</reference>
<organism evidence="3 4">
    <name type="scientific">Muricoccus nepalensis</name>
    <dbReference type="NCBI Taxonomy" id="1854500"/>
    <lineage>
        <taxon>Bacteria</taxon>
        <taxon>Pseudomonadati</taxon>
        <taxon>Pseudomonadota</taxon>
        <taxon>Alphaproteobacteria</taxon>
        <taxon>Acetobacterales</taxon>
        <taxon>Roseomonadaceae</taxon>
        <taxon>Muricoccus</taxon>
    </lineage>
</organism>
<gene>
    <name evidence="3" type="ORF">EAH89_15060</name>
</gene>
<dbReference type="AlphaFoldDB" id="A0A502FXT5"/>
<evidence type="ECO:0000313" key="3">
    <source>
        <dbReference type="EMBL" id="TPG53763.1"/>
    </source>
</evidence>